<evidence type="ECO:0000313" key="1">
    <source>
        <dbReference type="EMBL" id="KAF9059449.1"/>
    </source>
</evidence>
<proteinExistence type="predicted"/>
<dbReference type="EMBL" id="JADNRY010000301">
    <property type="protein sequence ID" value="KAF9059449.1"/>
    <property type="molecule type" value="Genomic_DNA"/>
</dbReference>
<dbReference type="OrthoDB" id="3055021at2759"/>
<gene>
    <name evidence="1" type="ORF">BDP27DRAFT_1500784</name>
</gene>
<dbReference type="Proteomes" id="UP000772434">
    <property type="component" value="Unassembled WGS sequence"/>
</dbReference>
<sequence>MIIELRAYNGRVGSILEGDMLLTSPNMARLYQPPLNMCCVRQRRDRHFGPDDPIFYPQPFSFPLGHLSLIRTPRLSPEENLYYAWVLPTSADFVASTSGADCVGKLSAKFLEGLQTMCRAVLKKVAEKLQGPTHHGRQRYYWAYL</sequence>
<reference evidence="1" key="1">
    <citation type="submission" date="2020-11" db="EMBL/GenBank/DDBJ databases">
        <authorList>
            <consortium name="DOE Joint Genome Institute"/>
            <person name="Ahrendt S."/>
            <person name="Riley R."/>
            <person name="Andreopoulos W."/>
            <person name="Labutti K."/>
            <person name="Pangilinan J."/>
            <person name="Ruiz-Duenas F.J."/>
            <person name="Barrasa J.M."/>
            <person name="Sanchez-Garcia M."/>
            <person name="Camarero S."/>
            <person name="Miyauchi S."/>
            <person name="Serrano A."/>
            <person name="Linde D."/>
            <person name="Babiker R."/>
            <person name="Drula E."/>
            <person name="Ayuso-Fernandez I."/>
            <person name="Pacheco R."/>
            <person name="Padilla G."/>
            <person name="Ferreira P."/>
            <person name="Barriuso J."/>
            <person name="Kellner H."/>
            <person name="Castanera R."/>
            <person name="Alfaro M."/>
            <person name="Ramirez L."/>
            <person name="Pisabarro A.G."/>
            <person name="Kuo A."/>
            <person name="Tritt A."/>
            <person name="Lipzen A."/>
            <person name="He G."/>
            <person name="Yan M."/>
            <person name="Ng V."/>
            <person name="Cullen D."/>
            <person name="Martin F."/>
            <person name="Rosso M.-N."/>
            <person name="Henrissat B."/>
            <person name="Hibbett D."/>
            <person name="Martinez A.T."/>
            <person name="Grigoriev I.V."/>
        </authorList>
    </citation>
    <scope>NUCLEOTIDE SEQUENCE</scope>
    <source>
        <strain evidence="1">AH 40177</strain>
    </source>
</reference>
<comment type="caution">
    <text evidence="1">The sequence shown here is derived from an EMBL/GenBank/DDBJ whole genome shotgun (WGS) entry which is preliminary data.</text>
</comment>
<evidence type="ECO:0000313" key="2">
    <source>
        <dbReference type="Proteomes" id="UP000772434"/>
    </source>
</evidence>
<dbReference type="AlphaFoldDB" id="A0A9P5TYP9"/>
<keyword evidence="2" id="KW-1185">Reference proteome</keyword>
<organism evidence="1 2">
    <name type="scientific">Rhodocollybia butyracea</name>
    <dbReference type="NCBI Taxonomy" id="206335"/>
    <lineage>
        <taxon>Eukaryota</taxon>
        <taxon>Fungi</taxon>
        <taxon>Dikarya</taxon>
        <taxon>Basidiomycota</taxon>
        <taxon>Agaricomycotina</taxon>
        <taxon>Agaricomycetes</taxon>
        <taxon>Agaricomycetidae</taxon>
        <taxon>Agaricales</taxon>
        <taxon>Marasmiineae</taxon>
        <taxon>Omphalotaceae</taxon>
        <taxon>Rhodocollybia</taxon>
    </lineage>
</organism>
<protein>
    <submittedName>
        <fullName evidence="1">Uncharacterized protein</fullName>
    </submittedName>
</protein>
<accession>A0A9P5TYP9</accession>
<name>A0A9P5TYP9_9AGAR</name>